<evidence type="ECO:0000256" key="9">
    <source>
        <dbReference type="ARBA" id="ARBA00048778"/>
    </source>
</evidence>
<feature type="compositionally biased region" description="Pro residues" evidence="10">
    <location>
        <begin position="665"/>
        <end position="682"/>
    </location>
</feature>
<evidence type="ECO:0000256" key="5">
    <source>
        <dbReference type="ARBA" id="ARBA00022840"/>
    </source>
</evidence>
<dbReference type="PANTHER" id="PTHR23070">
    <property type="entry name" value="BCS1 AAA-TYPE ATPASE"/>
    <property type="match status" value="1"/>
</dbReference>
<evidence type="ECO:0000313" key="12">
    <source>
        <dbReference type="EMBL" id="TFY52921.1"/>
    </source>
</evidence>
<dbReference type="PROSITE" id="PS00674">
    <property type="entry name" value="AAA"/>
    <property type="match status" value="1"/>
</dbReference>
<feature type="compositionally biased region" description="Low complexity" evidence="10">
    <location>
        <begin position="471"/>
        <end position="485"/>
    </location>
</feature>
<dbReference type="SUPFAM" id="SSF52540">
    <property type="entry name" value="P-loop containing nucleoside triphosphate hydrolases"/>
    <property type="match status" value="1"/>
</dbReference>
<feature type="region of interest" description="Disordered" evidence="10">
    <location>
        <begin position="471"/>
        <end position="497"/>
    </location>
</feature>
<keyword evidence="7" id="KW-0496">Mitochondrion</keyword>
<feature type="compositionally biased region" description="Basic and acidic residues" evidence="10">
    <location>
        <begin position="600"/>
        <end position="630"/>
    </location>
</feature>
<keyword evidence="4" id="KW-0378">Hydrolase</keyword>
<keyword evidence="13" id="KW-1185">Reference proteome</keyword>
<feature type="region of interest" description="Disordered" evidence="10">
    <location>
        <begin position="376"/>
        <end position="399"/>
    </location>
</feature>
<evidence type="ECO:0000256" key="1">
    <source>
        <dbReference type="ARBA" id="ARBA00004325"/>
    </source>
</evidence>
<dbReference type="GO" id="GO:0016887">
    <property type="term" value="F:ATP hydrolysis activity"/>
    <property type="evidence" value="ECO:0007669"/>
    <property type="project" value="InterPro"/>
</dbReference>
<dbReference type="InterPro" id="IPR057495">
    <property type="entry name" value="AAA_lid_BCS1"/>
</dbReference>
<comment type="subcellular location">
    <subcellularLocation>
        <location evidence="1">Mitochondrion membrane</location>
    </subcellularLocation>
</comment>
<evidence type="ECO:0000256" key="7">
    <source>
        <dbReference type="ARBA" id="ARBA00023128"/>
    </source>
</evidence>
<keyword evidence="5" id="KW-0067">ATP-binding</keyword>
<keyword evidence="6" id="KW-1133">Transmembrane helix</keyword>
<feature type="compositionally biased region" description="Low complexity" evidence="10">
    <location>
        <begin position="381"/>
        <end position="399"/>
    </location>
</feature>
<dbReference type="Proteomes" id="UP000298327">
    <property type="component" value="Unassembled WGS sequence"/>
</dbReference>
<evidence type="ECO:0000259" key="11">
    <source>
        <dbReference type="SMART" id="SM01024"/>
    </source>
</evidence>
<evidence type="ECO:0000256" key="2">
    <source>
        <dbReference type="ARBA" id="ARBA00022692"/>
    </source>
</evidence>
<feature type="domain" description="BCS1 N-terminal" evidence="11">
    <location>
        <begin position="25"/>
        <end position="256"/>
    </location>
</feature>
<keyword evidence="2" id="KW-0812">Transmembrane</keyword>
<evidence type="ECO:0000256" key="8">
    <source>
        <dbReference type="ARBA" id="ARBA00023136"/>
    </source>
</evidence>
<evidence type="ECO:0000256" key="3">
    <source>
        <dbReference type="ARBA" id="ARBA00022741"/>
    </source>
</evidence>
<dbReference type="GO" id="GO:0005524">
    <property type="term" value="F:ATP binding"/>
    <property type="evidence" value="ECO:0007669"/>
    <property type="project" value="UniProtKB-KW"/>
</dbReference>
<feature type="region of interest" description="Disordered" evidence="10">
    <location>
        <begin position="564"/>
        <end position="753"/>
    </location>
</feature>
<evidence type="ECO:0000313" key="13">
    <source>
        <dbReference type="Proteomes" id="UP000298327"/>
    </source>
</evidence>
<organism evidence="12 13">
    <name type="scientific">Dentipellis fragilis</name>
    <dbReference type="NCBI Taxonomy" id="205917"/>
    <lineage>
        <taxon>Eukaryota</taxon>
        <taxon>Fungi</taxon>
        <taxon>Dikarya</taxon>
        <taxon>Basidiomycota</taxon>
        <taxon>Agaricomycotina</taxon>
        <taxon>Agaricomycetes</taxon>
        <taxon>Russulales</taxon>
        <taxon>Hericiaceae</taxon>
        <taxon>Dentipellis</taxon>
    </lineage>
</organism>
<reference evidence="12 13" key="1">
    <citation type="submission" date="2019-02" db="EMBL/GenBank/DDBJ databases">
        <title>Genome sequencing of the rare red list fungi Dentipellis fragilis.</title>
        <authorList>
            <person name="Buettner E."/>
            <person name="Kellner H."/>
        </authorList>
    </citation>
    <scope>NUCLEOTIDE SEQUENCE [LARGE SCALE GENOMIC DNA]</scope>
    <source>
        <strain evidence="12 13">DSM 105465</strain>
    </source>
</reference>
<dbReference type="SMART" id="SM01024">
    <property type="entry name" value="BCS1_N"/>
    <property type="match status" value="1"/>
</dbReference>
<dbReference type="InterPro" id="IPR003960">
    <property type="entry name" value="ATPase_AAA_CS"/>
</dbReference>
<feature type="compositionally biased region" description="Acidic residues" evidence="10">
    <location>
        <begin position="691"/>
        <end position="712"/>
    </location>
</feature>
<dbReference type="Pfam" id="PF08740">
    <property type="entry name" value="BCS1_N"/>
    <property type="match status" value="2"/>
</dbReference>
<feature type="compositionally biased region" description="Low complexity" evidence="10">
    <location>
        <begin position="641"/>
        <end position="664"/>
    </location>
</feature>
<name>A0A4Y9XUT9_9AGAM</name>
<dbReference type="OrthoDB" id="10251412at2759"/>
<keyword evidence="3" id="KW-0547">Nucleotide-binding</keyword>
<sequence length="775" mass="84628">MDTIKSLLSPFGVNTHSIQDTLKLVVIGGTVETARRASVTAWNGFIDSFYLTAHFSQEDYPYDWLMHWLSKQPAWGRSREFEITTRAVGRNGLTQTTTGDVEDEDELEDEDEDVVQGRRKRKVAFMPSLGGHRTHDLLSRALAAGERMTRRLPFWDVALTVCSRPDYAHKAVPGLRPLLGLENKVGLHHSVLRIRIIDVETSVVARNNDILKKLVLEAKREYEKDAEHRVHIFMADTTYGCWRWNGARQKRPMSSIVLEPSVKEMLLADCKDFLRSEDWYAERGIPFRRGYLLHGVPGRSVHIRAPTHSVANVSTSLSGKTSLIHSLAGELNLDIYVVSLSSKGMSDNTLTTLMGNVPSRCILLLEDLDAAFTRSVSRDSTSTGAPTATTKTATETNDGSTLSLSGLLNSLDGVAAAEGRLLFATTNHIERLDPALSRPGRMDVWVNFTNATKWQAEGIFKCFFPSKPSSTAATATPAAPEAGPSRDSSQTNMPIPKRKSAVSAVPLLDAAELAYLAKRFADAIPEDEMSVASLQGYLLKNKTRPRECVDEVAEWIVQERETRARLKREKEEREAKEKKEVRSSSSVNSVQLAHRSGPMKAEEAARKEKDEAEAKAKAEKDAKEQLEKRETKKRSKKSSRAEAPQSQPSPASTSASMSMSMSMPTPMPMPPAPTPMPAPPPFAIEVSSADGDGDGDGDGTSESSGDDDESEQTEFTANEADAEESVTSEGEGEGDAGRPVCDVSGCPCGSTHKWVAVKGEPAPAPAPVPAPEAGQ</sequence>
<dbReference type="InterPro" id="IPR014851">
    <property type="entry name" value="BCS1_N"/>
</dbReference>
<dbReference type="GO" id="GO:0031966">
    <property type="term" value="C:mitochondrial membrane"/>
    <property type="evidence" value="ECO:0007669"/>
    <property type="project" value="UniProtKB-SubCell"/>
</dbReference>
<dbReference type="STRING" id="205917.A0A4Y9XUT9"/>
<dbReference type="Pfam" id="PF25426">
    <property type="entry name" value="AAA_lid_BCS1"/>
    <property type="match status" value="1"/>
</dbReference>
<dbReference type="EMBL" id="SEOQ01001230">
    <property type="protein sequence ID" value="TFY52921.1"/>
    <property type="molecule type" value="Genomic_DNA"/>
</dbReference>
<dbReference type="Gene3D" id="3.40.50.300">
    <property type="entry name" value="P-loop containing nucleotide triphosphate hydrolases"/>
    <property type="match status" value="1"/>
</dbReference>
<dbReference type="AlphaFoldDB" id="A0A4Y9XUT9"/>
<dbReference type="InterPro" id="IPR003959">
    <property type="entry name" value="ATPase_AAA_core"/>
</dbReference>
<evidence type="ECO:0000256" key="6">
    <source>
        <dbReference type="ARBA" id="ARBA00022989"/>
    </source>
</evidence>
<feature type="compositionally biased region" description="Basic and acidic residues" evidence="10">
    <location>
        <begin position="564"/>
        <end position="582"/>
    </location>
</feature>
<dbReference type="InterPro" id="IPR050747">
    <property type="entry name" value="Mitochondrial_chaperone_BCS1"/>
</dbReference>
<accession>A0A4Y9XUT9</accession>
<keyword evidence="8" id="KW-0472">Membrane</keyword>
<gene>
    <name evidence="12" type="ORF">EVG20_g10345</name>
</gene>
<comment type="caution">
    <text evidence="12">The sequence shown here is derived from an EMBL/GenBank/DDBJ whole genome shotgun (WGS) entry which is preliminary data.</text>
</comment>
<feature type="compositionally biased region" description="Acidic residues" evidence="10">
    <location>
        <begin position="720"/>
        <end position="734"/>
    </location>
</feature>
<evidence type="ECO:0000256" key="4">
    <source>
        <dbReference type="ARBA" id="ARBA00022801"/>
    </source>
</evidence>
<protein>
    <recommendedName>
        <fullName evidence="11">BCS1 N-terminal domain-containing protein</fullName>
    </recommendedName>
</protein>
<comment type="catalytic activity">
    <reaction evidence="9">
        <text>ATP + H2O = ADP + phosphate + H(+)</text>
        <dbReference type="Rhea" id="RHEA:13065"/>
        <dbReference type="ChEBI" id="CHEBI:15377"/>
        <dbReference type="ChEBI" id="CHEBI:15378"/>
        <dbReference type="ChEBI" id="CHEBI:30616"/>
        <dbReference type="ChEBI" id="CHEBI:43474"/>
        <dbReference type="ChEBI" id="CHEBI:456216"/>
    </reaction>
    <physiologicalReaction direction="left-to-right" evidence="9">
        <dbReference type="Rhea" id="RHEA:13066"/>
    </physiologicalReaction>
</comment>
<dbReference type="InterPro" id="IPR027417">
    <property type="entry name" value="P-loop_NTPase"/>
</dbReference>
<dbReference type="Pfam" id="PF00004">
    <property type="entry name" value="AAA"/>
    <property type="match status" value="1"/>
</dbReference>
<evidence type="ECO:0000256" key="10">
    <source>
        <dbReference type="SAM" id="MobiDB-lite"/>
    </source>
</evidence>
<proteinExistence type="predicted"/>